<evidence type="ECO:0000313" key="10">
    <source>
        <dbReference type="Proteomes" id="UP000691718"/>
    </source>
</evidence>
<evidence type="ECO:0000313" key="9">
    <source>
        <dbReference type="EMBL" id="CAG4970729.1"/>
    </source>
</evidence>
<keyword evidence="6" id="KW-0175">Coiled coil</keyword>
<evidence type="ECO:0000256" key="3">
    <source>
        <dbReference type="ARBA" id="ARBA00023015"/>
    </source>
</evidence>
<accession>A0A8S3WPR1</accession>
<dbReference type="AlphaFoldDB" id="A0A8S3WPR1"/>
<dbReference type="PANTHER" id="PTHR23098:SF16">
    <property type="entry name" value="REGULATORY PROTEIN ZESTE"/>
    <property type="match status" value="1"/>
</dbReference>
<evidence type="ECO:0000256" key="6">
    <source>
        <dbReference type="SAM" id="Coils"/>
    </source>
</evidence>
<proteinExistence type="predicted"/>
<evidence type="ECO:0000259" key="8">
    <source>
        <dbReference type="Pfam" id="PF13873"/>
    </source>
</evidence>
<name>A0A8S3WPR1_PARAO</name>
<dbReference type="OrthoDB" id="8053018at2759"/>
<comment type="caution">
    <text evidence="9">The sequence shown here is derived from an EMBL/GenBank/DDBJ whole genome shotgun (WGS) entry which is preliminary data.</text>
</comment>
<comment type="subunit">
    <text evidence="1">Self-associates forming complexes of several hundred monomers.</text>
</comment>
<gene>
    <name evidence="9" type="ORF">PAPOLLO_LOCUS8343</name>
</gene>
<evidence type="ECO:0000256" key="4">
    <source>
        <dbReference type="ARBA" id="ARBA00023163"/>
    </source>
</evidence>
<dbReference type="EMBL" id="CAJQZP010000585">
    <property type="protein sequence ID" value="CAG4970729.1"/>
    <property type="molecule type" value="Genomic_DNA"/>
</dbReference>
<evidence type="ECO:0000256" key="5">
    <source>
        <dbReference type="ARBA" id="ARBA00025466"/>
    </source>
</evidence>
<dbReference type="GO" id="GO:0005634">
    <property type="term" value="C:nucleus"/>
    <property type="evidence" value="ECO:0007669"/>
    <property type="project" value="TreeGrafter"/>
</dbReference>
<feature type="region of interest" description="Disordered" evidence="7">
    <location>
        <begin position="1"/>
        <end position="21"/>
    </location>
</feature>
<organism evidence="9 10">
    <name type="scientific">Parnassius apollo</name>
    <name type="common">Apollo butterfly</name>
    <name type="synonym">Papilio apollo</name>
    <dbReference type="NCBI Taxonomy" id="110799"/>
    <lineage>
        <taxon>Eukaryota</taxon>
        <taxon>Metazoa</taxon>
        <taxon>Ecdysozoa</taxon>
        <taxon>Arthropoda</taxon>
        <taxon>Hexapoda</taxon>
        <taxon>Insecta</taxon>
        <taxon>Pterygota</taxon>
        <taxon>Neoptera</taxon>
        <taxon>Endopterygota</taxon>
        <taxon>Lepidoptera</taxon>
        <taxon>Glossata</taxon>
        <taxon>Ditrysia</taxon>
        <taxon>Papilionoidea</taxon>
        <taxon>Papilionidae</taxon>
        <taxon>Parnassiinae</taxon>
        <taxon>Parnassini</taxon>
        <taxon>Parnassius</taxon>
        <taxon>Parnassius</taxon>
    </lineage>
</organism>
<evidence type="ECO:0000256" key="2">
    <source>
        <dbReference type="ARBA" id="ARBA00016807"/>
    </source>
</evidence>
<evidence type="ECO:0000256" key="7">
    <source>
        <dbReference type="SAM" id="MobiDB-lite"/>
    </source>
</evidence>
<keyword evidence="3" id="KW-0805">Transcription regulation</keyword>
<reference evidence="9" key="1">
    <citation type="submission" date="2021-04" db="EMBL/GenBank/DDBJ databases">
        <authorList>
            <person name="Tunstrom K."/>
        </authorList>
    </citation>
    <scope>NUCLEOTIDE SEQUENCE</scope>
</reference>
<dbReference type="Pfam" id="PF13873">
    <property type="entry name" value="Myb_DNA-bind_5"/>
    <property type="match status" value="1"/>
</dbReference>
<protein>
    <recommendedName>
        <fullName evidence="2">Regulatory protein zeste</fullName>
    </recommendedName>
</protein>
<keyword evidence="10" id="KW-1185">Reference proteome</keyword>
<sequence>MDTMNKSLSDTEVEIAHQTTPPNFLTVRKKRRRNEEYTSELANLKEEMKNMNGDLSKPQNLPHGRLWCIRKWKELSDLLNSQGIGESRSEEKWRKVWSDLKNNTKRKWAKINKTAHGTGGGPALKMCLTDLENRVLSIMGVEAATGMAIAEVGFSTVEESEKVSKTVFIPVEPVNTEDIIIVPNEVPATDDEDWNTPGCSKDPY</sequence>
<dbReference type="PANTHER" id="PTHR23098">
    <property type="entry name" value="AGAP001331-PA-RELATED"/>
    <property type="match status" value="1"/>
</dbReference>
<dbReference type="InterPro" id="IPR028002">
    <property type="entry name" value="Myb_DNA-bind_5"/>
</dbReference>
<keyword evidence="4" id="KW-0804">Transcription</keyword>
<dbReference type="Proteomes" id="UP000691718">
    <property type="component" value="Unassembled WGS sequence"/>
</dbReference>
<feature type="coiled-coil region" evidence="6">
    <location>
        <begin position="27"/>
        <end position="54"/>
    </location>
</feature>
<feature type="domain" description="Myb/SANT-like DNA-binding" evidence="8">
    <location>
        <begin position="69"/>
        <end position="109"/>
    </location>
</feature>
<evidence type="ECO:0000256" key="1">
    <source>
        <dbReference type="ARBA" id="ARBA00011764"/>
    </source>
</evidence>
<comment type="function">
    <text evidence="5">Involved in transvection phenomena (= synapsis-dependent gene expression), where the synaptic pairing of chromosomes carrying genes with which zeste interacts influences the expression of these genes. Zeste binds to DNA and stimulates transcription from a nearby promoter.</text>
</comment>
<feature type="compositionally biased region" description="Polar residues" evidence="7">
    <location>
        <begin position="1"/>
        <end position="10"/>
    </location>
</feature>